<dbReference type="AlphaFoldDB" id="A0A938YBA9"/>
<dbReference type="Pfam" id="PF01741">
    <property type="entry name" value="MscL"/>
    <property type="match status" value="1"/>
</dbReference>
<dbReference type="InterPro" id="IPR037673">
    <property type="entry name" value="MSC/AndL"/>
</dbReference>
<evidence type="ECO:0000256" key="1">
    <source>
        <dbReference type="ARBA" id="ARBA00004141"/>
    </source>
</evidence>
<dbReference type="Proteomes" id="UP000663791">
    <property type="component" value="Unassembled WGS sequence"/>
</dbReference>
<evidence type="ECO:0000256" key="4">
    <source>
        <dbReference type="ARBA" id="ARBA00023136"/>
    </source>
</evidence>
<dbReference type="RefSeq" id="WP_205292181.1">
    <property type="nucleotide sequence ID" value="NZ_CP074406.1"/>
</dbReference>
<dbReference type="Gene3D" id="1.10.1200.120">
    <property type="entry name" value="Large-conductance mechanosensitive channel, MscL, domain 1"/>
    <property type="match status" value="1"/>
</dbReference>
<accession>A0A938YBA9</accession>
<organism evidence="6 7">
    <name type="scientific">Nocardioides faecalis</name>
    <dbReference type="NCBI Taxonomy" id="2803858"/>
    <lineage>
        <taxon>Bacteria</taxon>
        <taxon>Bacillati</taxon>
        <taxon>Actinomycetota</taxon>
        <taxon>Actinomycetes</taxon>
        <taxon>Propionibacteriales</taxon>
        <taxon>Nocardioidaceae</taxon>
        <taxon>Nocardioides</taxon>
    </lineage>
</organism>
<gene>
    <name evidence="6" type="ORF">JK386_13255</name>
</gene>
<dbReference type="InterPro" id="IPR036019">
    <property type="entry name" value="MscL_channel"/>
</dbReference>
<proteinExistence type="predicted"/>
<feature type="transmembrane region" description="Helical" evidence="5">
    <location>
        <begin position="12"/>
        <end position="33"/>
    </location>
</feature>
<dbReference type="GO" id="GO:0008381">
    <property type="term" value="F:mechanosensitive monoatomic ion channel activity"/>
    <property type="evidence" value="ECO:0007669"/>
    <property type="project" value="TreeGrafter"/>
</dbReference>
<comment type="caution">
    <text evidence="6">The sequence shown here is derived from an EMBL/GenBank/DDBJ whole genome shotgun (WGS) entry which is preliminary data.</text>
</comment>
<sequence>MSGFKNFLLKGNLIELAVAFITATAFAAVVTTFTETLMGFIGKIFDQPDFGDAEISDVNVGHFINALIAFIILSAIVYFLIVVPYTAAKERFFPAEANGPTETELLIEIRDVLVAQNGGAPGAPQGPGPAVPPPV</sequence>
<evidence type="ECO:0000313" key="6">
    <source>
        <dbReference type="EMBL" id="MBM9460866.1"/>
    </source>
</evidence>
<dbReference type="SUPFAM" id="SSF81330">
    <property type="entry name" value="Gated mechanosensitive channel"/>
    <property type="match status" value="1"/>
</dbReference>
<evidence type="ECO:0000256" key="3">
    <source>
        <dbReference type="ARBA" id="ARBA00022989"/>
    </source>
</evidence>
<keyword evidence="7" id="KW-1185">Reference proteome</keyword>
<evidence type="ECO:0000256" key="5">
    <source>
        <dbReference type="SAM" id="Phobius"/>
    </source>
</evidence>
<name>A0A938YBA9_9ACTN</name>
<evidence type="ECO:0000313" key="7">
    <source>
        <dbReference type="Proteomes" id="UP000663791"/>
    </source>
</evidence>
<keyword evidence="3 5" id="KW-1133">Transmembrane helix</keyword>
<comment type="subcellular location">
    <subcellularLocation>
        <location evidence="1">Membrane</location>
        <topology evidence="1">Multi-pass membrane protein</topology>
    </subcellularLocation>
</comment>
<dbReference type="EMBL" id="JAERTX010000012">
    <property type="protein sequence ID" value="MBM9460866.1"/>
    <property type="molecule type" value="Genomic_DNA"/>
</dbReference>
<feature type="transmembrane region" description="Helical" evidence="5">
    <location>
        <begin position="63"/>
        <end position="83"/>
    </location>
</feature>
<evidence type="ECO:0000256" key="2">
    <source>
        <dbReference type="ARBA" id="ARBA00022692"/>
    </source>
</evidence>
<dbReference type="GO" id="GO:0016020">
    <property type="term" value="C:membrane"/>
    <property type="evidence" value="ECO:0007669"/>
    <property type="project" value="UniProtKB-SubCell"/>
</dbReference>
<dbReference type="PANTHER" id="PTHR30266">
    <property type="entry name" value="MECHANOSENSITIVE CHANNEL MSCL"/>
    <property type="match status" value="1"/>
</dbReference>
<protein>
    <submittedName>
        <fullName evidence="6">MscL family protein</fullName>
    </submittedName>
</protein>
<dbReference type="PANTHER" id="PTHR30266:SF2">
    <property type="entry name" value="LARGE-CONDUCTANCE MECHANOSENSITIVE CHANNEL"/>
    <property type="match status" value="1"/>
</dbReference>
<keyword evidence="4 5" id="KW-0472">Membrane</keyword>
<reference evidence="6" key="1">
    <citation type="submission" date="2021-01" db="EMBL/GenBank/DDBJ databases">
        <title>Novel species in genus Nocardioides.</title>
        <authorList>
            <person name="Zhang G."/>
        </authorList>
    </citation>
    <scope>NUCLEOTIDE SEQUENCE</scope>
    <source>
        <strain evidence="6">Zg-536</strain>
    </source>
</reference>
<keyword evidence="2 5" id="KW-0812">Transmembrane</keyword>